<dbReference type="Gene3D" id="2.80.10.50">
    <property type="match status" value="1"/>
</dbReference>
<reference evidence="2" key="1">
    <citation type="submission" date="2020-02" db="EMBL/GenBank/DDBJ databases">
        <authorList>
            <person name="Meier V. D."/>
        </authorList>
    </citation>
    <scope>NUCLEOTIDE SEQUENCE</scope>
    <source>
        <strain evidence="2">AVDCRST_MAG88</strain>
    </source>
</reference>
<dbReference type="AlphaFoldDB" id="A0A6J4VH95"/>
<dbReference type="InterPro" id="IPR035992">
    <property type="entry name" value="Ricin_B-like_lectins"/>
</dbReference>
<accession>A0A6J4VH95</accession>
<dbReference type="EMBL" id="CADCWM010000756">
    <property type="protein sequence ID" value="CAA9579326.1"/>
    <property type="molecule type" value="Genomic_DNA"/>
</dbReference>
<protein>
    <recommendedName>
        <fullName evidence="1">Ricin B lectin domain-containing protein</fullName>
    </recommendedName>
</protein>
<proteinExistence type="predicted"/>
<dbReference type="InterPro" id="IPR000772">
    <property type="entry name" value="Ricin_B_lectin"/>
</dbReference>
<name>A0A6J4VH95_9BACT</name>
<dbReference type="PROSITE" id="PS50231">
    <property type="entry name" value="RICIN_B_LECTIN"/>
    <property type="match status" value="1"/>
</dbReference>
<organism evidence="2">
    <name type="scientific">uncultured Thermomicrobiales bacterium</name>
    <dbReference type="NCBI Taxonomy" id="1645740"/>
    <lineage>
        <taxon>Bacteria</taxon>
        <taxon>Pseudomonadati</taxon>
        <taxon>Thermomicrobiota</taxon>
        <taxon>Thermomicrobia</taxon>
        <taxon>Thermomicrobiales</taxon>
        <taxon>environmental samples</taxon>
    </lineage>
</organism>
<dbReference type="SUPFAM" id="SSF50370">
    <property type="entry name" value="Ricin B-like lectins"/>
    <property type="match status" value="1"/>
</dbReference>
<sequence length="343" mass="37414">MAAALPAPAPAAAAGVATGREPCYYLQNQLSGHFLQIAKLPQLVDVGNPNFPEGRYVVSARVDAPVVVAPLEGSPAKMTRHATWVRYNGYLVSKLNGFALDLAGDATAPGTPVVVNPGVVSDLPGSRAGDRWDIDAAGVIAERRTGLVLDVKGNSTAPDAPVIAWSRKAAAWGANQRWKLIPLSHEACYPPPPPPPDCTDCSRPKTHVAGGDYAFLYDLGDLRTAATLEAEWYPDNIMLHTNLIMWYYPGKLRSIQLRHYPTVRWPMALVRSLPPLSKSYSLPDMGSTSDIWVSNSWLSPFTWAPEEMYLVIMTDAYPTHERPAMATRFLPFPLPISGEDTNR</sequence>
<evidence type="ECO:0000259" key="1">
    <source>
        <dbReference type="Pfam" id="PF14200"/>
    </source>
</evidence>
<gene>
    <name evidence="2" type="ORF">AVDCRST_MAG88-3140</name>
</gene>
<dbReference type="CDD" id="cd00161">
    <property type="entry name" value="beta-trefoil_Ricin-like"/>
    <property type="match status" value="1"/>
</dbReference>
<evidence type="ECO:0000313" key="2">
    <source>
        <dbReference type="EMBL" id="CAA9579326.1"/>
    </source>
</evidence>
<feature type="domain" description="Ricin B lectin" evidence="1">
    <location>
        <begin position="91"/>
        <end position="165"/>
    </location>
</feature>
<dbReference type="Pfam" id="PF14200">
    <property type="entry name" value="RicinB_lectin_2"/>
    <property type="match status" value="1"/>
</dbReference>